<evidence type="ECO:0000256" key="2">
    <source>
        <dbReference type="ARBA" id="ARBA00022475"/>
    </source>
</evidence>
<dbReference type="InterPro" id="IPR004869">
    <property type="entry name" value="MMPL_dom"/>
</dbReference>
<keyword evidence="5 6" id="KW-0472">Membrane</keyword>
<gene>
    <name evidence="8" type="ORF">HNR46_003344</name>
</gene>
<feature type="transmembrane region" description="Helical" evidence="6">
    <location>
        <begin position="250"/>
        <end position="267"/>
    </location>
</feature>
<keyword evidence="4 6" id="KW-1133">Transmembrane helix</keyword>
<keyword evidence="9" id="KW-1185">Reference proteome</keyword>
<feature type="transmembrane region" description="Helical" evidence="6">
    <location>
        <begin position="671"/>
        <end position="691"/>
    </location>
</feature>
<feature type="transmembrane region" description="Helical" evidence="6">
    <location>
        <begin position="697"/>
        <end position="719"/>
    </location>
</feature>
<feature type="transmembrane region" description="Helical" evidence="6">
    <location>
        <begin position="369"/>
        <end position="393"/>
    </location>
</feature>
<dbReference type="PANTHER" id="PTHR33406:SF13">
    <property type="entry name" value="MEMBRANE PROTEIN YDFJ"/>
    <property type="match status" value="1"/>
</dbReference>
<feature type="transmembrane region" description="Helical" evidence="6">
    <location>
        <begin position="414"/>
        <end position="435"/>
    </location>
</feature>
<feature type="transmembrane region" description="Helical" evidence="6">
    <location>
        <begin position="302"/>
        <end position="323"/>
    </location>
</feature>
<sequence length="791" mass="84159">MPRMRGAWKWMLLVVVILAAGAGIRRIKIDTDVLSVLPSELPEAKGLRAFQEVFSRDEELVLLLHDPSGDQDLSVRAEELAAEVMKTGLARGVRYRPRWQDDPAGLGELFAWLWLNGDPAEVGRLQESLSADEVSDTLEASLERVATALEGSEIMLSAHDPFGFLNHPAMRGFFEASEHGGEGFLSGDGTWHLVFIDAPAPVPGYKEAGAWLEKLHETIDPWAKKQGLEVGYTGDPAFEAEIGGAMEGDMSGTATLTSILIGLLFLLMQRRHGLLLGLGGVLALVFFVTAGMAGWIYGDLSIMAAGFAAILLGLVVDYGVLICQEAKLCGHDTAAIRSATTPSILWAAATTAAVFFALNLSGMPGISQLGTVVACGVVAGAVLMVILFVPWVAKVGAGRTTAGGDSCAIFGRRGAWTGLAVLVMAAMGTLIFRGVPGVAFDRSLLRPRDSQAMETFENIQRAFPEWGSPALKLVVEGATDEEVRGHVVRAEEDFAKLQSAWPEQVKRVDIPAGWWPAPEHIEANRAALAQLGEARERLLQAADEVGFSEEGLGLGKLVLEALPKVATWPVGQLPAGGAAEEILRGVVSRNQNGGGRLLGTVELEAPEDLDMEDLTRLRKAGGDGVMLAGWALLRPAVLPLVKKDVMEVFLPMAGLMLLMLALVFRNLRDVLASVGAMALSGLVLLAAMRWLGLEWNFLNIAATPLLLGTGLDYGIHILLALKRGDGDLRHVWHGTGKAVLFCGASTAIGFGSLAFASIDALASLGKVALLGILISMAVSVFLLPGLRGHRS</sequence>
<feature type="transmembrane region" description="Helical" evidence="6">
    <location>
        <begin position="344"/>
        <end position="363"/>
    </location>
</feature>
<feature type="transmembrane region" description="Helical" evidence="6">
    <location>
        <begin position="274"/>
        <end position="296"/>
    </location>
</feature>
<evidence type="ECO:0000256" key="1">
    <source>
        <dbReference type="ARBA" id="ARBA00004651"/>
    </source>
</evidence>
<accession>A0A840VK92</accession>
<evidence type="ECO:0000259" key="7">
    <source>
        <dbReference type="Pfam" id="PF03176"/>
    </source>
</evidence>
<reference evidence="8 9" key="1">
    <citation type="submission" date="2020-08" db="EMBL/GenBank/DDBJ databases">
        <title>Genomic Encyclopedia of Type Strains, Phase IV (KMG-IV): sequencing the most valuable type-strain genomes for metagenomic binning, comparative biology and taxonomic classification.</title>
        <authorList>
            <person name="Goeker M."/>
        </authorList>
    </citation>
    <scope>NUCLEOTIDE SEQUENCE [LARGE SCALE GENOMIC DNA]</scope>
    <source>
        <strain evidence="8 9">YC6886</strain>
    </source>
</reference>
<protein>
    <submittedName>
        <fullName evidence="8">Putative RND superfamily exporter protein</fullName>
    </submittedName>
</protein>
<dbReference type="Gene3D" id="1.20.1640.10">
    <property type="entry name" value="Multidrug efflux transporter AcrB transmembrane domain"/>
    <property type="match status" value="2"/>
</dbReference>
<feature type="domain" description="Membrane transport protein MMPL" evidence="7">
    <location>
        <begin position="625"/>
        <end position="786"/>
    </location>
</feature>
<evidence type="ECO:0000256" key="4">
    <source>
        <dbReference type="ARBA" id="ARBA00022989"/>
    </source>
</evidence>
<dbReference type="InterPro" id="IPR050545">
    <property type="entry name" value="Mycobact_MmpL"/>
</dbReference>
<organism evidence="8 9">
    <name type="scientific">Haloferula luteola</name>
    <dbReference type="NCBI Taxonomy" id="595692"/>
    <lineage>
        <taxon>Bacteria</taxon>
        <taxon>Pseudomonadati</taxon>
        <taxon>Verrucomicrobiota</taxon>
        <taxon>Verrucomicrobiia</taxon>
        <taxon>Verrucomicrobiales</taxon>
        <taxon>Verrucomicrobiaceae</taxon>
        <taxon>Haloferula</taxon>
    </lineage>
</organism>
<feature type="transmembrane region" description="Helical" evidence="6">
    <location>
        <begin position="764"/>
        <end position="786"/>
    </location>
</feature>
<proteinExistence type="predicted"/>
<dbReference type="Proteomes" id="UP000557717">
    <property type="component" value="Unassembled WGS sequence"/>
</dbReference>
<dbReference type="AlphaFoldDB" id="A0A840VK92"/>
<dbReference type="EMBL" id="JACHFD010000020">
    <property type="protein sequence ID" value="MBB5353091.1"/>
    <property type="molecule type" value="Genomic_DNA"/>
</dbReference>
<keyword evidence="2" id="KW-1003">Cell membrane</keyword>
<dbReference type="GO" id="GO:0005886">
    <property type="term" value="C:plasma membrane"/>
    <property type="evidence" value="ECO:0007669"/>
    <property type="project" value="UniProtKB-SubCell"/>
</dbReference>
<comment type="subcellular location">
    <subcellularLocation>
        <location evidence="1">Cell membrane</location>
        <topology evidence="1">Multi-pass membrane protein</topology>
    </subcellularLocation>
</comment>
<evidence type="ECO:0000256" key="3">
    <source>
        <dbReference type="ARBA" id="ARBA00022692"/>
    </source>
</evidence>
<keyword evidence="3 6" id="KW-0812">Transmembrane</keyword>
<name>A0A840VK92_9BACT</name>
<evidence type="ECO:0000256" key="5">
    <source>
        <dbReference type="ARBA" id="ARBA00023136"/>
    </source>
</evidence>
<feature type="transmembrane region" description="Helical" evidence="6">
    <location>
        <begin position="739"/>
        <end position="758"/>
    </location>
</feature>
<dbReference type="Pfam" id="PF03176">
    <property type="entry name" value="MMPL"/>
    <property type="match status" value="2"/>
</dbReference>
<feature type="domain" description="Membrane transport protein MMPL" evidence="7">
    <location>
        <begin position="139"/>
        <end position="397"/>
    </location>
</feature>
<dbReference type="PANTHER" id="PTHR33406">
    <property type="entry name" value="MEMBRANE PROTEIN MJ1562-RELATED"/>
    <property type="match status" value="1"/>
</dbReference>
<evidence type="ECO:0000256" key="6">
    <source>
        <dbReference type="SAM" id="Phobius"/>
    </source>
</evidence>
<feature type="transmembrane region" description="Helical" evidence="6">
    <location>
        <begin position="648"/>
        <end position="664"/>
    </location>
</feature>
<evidence type="ECO:0000313" key="9">
    <source>
        <dbReference type="Proteomes" id="UP000557717"/>
    </source>
</evidence>
<evidence type="ECO:0000313" key="8">
    <source>
        <dbReference type="EMBL" id="MBB5353091.1"/>
    </source>
</evidence>
<comment type="caution">
    <text evidence="8">The sequence shown here is derived from an EMBL/GenBank/DDBJ whole genome shotgun (WGS) entry which is preliminary data.</text>
</comment>
<dbReference type="SUPFAM" id="SSF82866">
    <property type="entry name" value="Multidrug efflux transporter AcrB transmembrane domain"/>
    <property type="match status" value="2"/>
</dbReference>